<accession>A0A927FCF2</accession>
<feature type="signal peptide" evidence="1">
    <location>
        <begin position="1"/>
        <end position="24"/>
    </location>
</feature>
<dbReference type="Proteomes" id="UP000622317">
    <property type="component" value="Unassembled WGS sequence"/>
</dbReference>
<comment type="caution">
    <text evidence="2">The sequence shown here is derived from an EMBL/GenBank/DDBJ whole genome shotgun (WGS) entry which is preliminary data.</text>
</comment>
<dbReference type="EMBL" id="JACYFG010000061">
    <property type="protein sequence ID" value="MBD5782452.1"/>
    <property type="molecule type" value="Genomic_DNA"/>
</dbReference>
<dbReference type="AlphaFoldDB" id="A0A927FCF2"/>
<proteinExistence type="predicted"/>
<dbReference type="PANTHER" id="PTHR40616:SF1">
    <property type="entry name" value="LINALOOL DEHYDRATASE_ISOMERASE DOMAIN-CONTAINING PROTEIN"/>
    <property type="match status" value="1"/>
</dbReference>
<keyword evidence="3" id="KW-1185">Reference proteome</keyword>
<evidence type="ECO:0000313" key="2">
    <source>
        <dbReference type="EMBL" id="MBD5782452.1"/>
    </source>
</evidence>
<keyword evidence="1" id="KW-0732">Signal</keyword>
<evidence type="ECO:0000256" key="1">
    <source>
        <dbReference type="SAM" id="SignalP"/>
    </source>
</evidence>
<dbReference type="PANTHER" id="PTHR40616">
    <property type="entry name" value="LINALOOL DEHYDRATASE_ISOMERASE DOMAIN-CONTAINING PROTEIN"/>
    <property type="match status" value="1"/>
</dbReference>
<reference evidence="2" key="1">
    <citation type="submission" date="2020-09" db="EMBL/GenBank/DDBJ databases">
        <title>Pelagicoccus enzymogenes sp. nov. with an EPS production, isolated from marine sediment.</title>
        <authorList>
            <person name="Feng X."/>
        </authorList>
    </citation>
    <scope>NUCLEOTIDE SEQUENCE</scope>
    <source>
        <strain evidence="2">NFK12</strain>
    </source>
</reference>
<dbReference type="RefSeq" id="WP_191619533.1">
    <property type="nucleotide sequence ID" value="NZ_JACYFG010000061.1"/>
</dbReference>
<sequence>MRTPLALNIALFSLLAATSTLVSASTEMKETTGAVLKRLDAYWDARAGFLWSPSSPVDAHTHHNVRSTGWYAVALLERDGPGDRERAAQALRSILTQQIDAPGEPWHATFYRSPEEPHIPLFPELWRDYDINWRQFVGVAFALCIIEFEDKLPADLTPKLLASIELALEGEIASGRLRPDYTNIALMQAFLLDFVGHRLDRPDWREKATEWAVAVAEAYDEHSAFEEFNSPTYYGVDFMGLTLWRKYARDSQIREIGARLEAELWRDTAEFYHAGMRNLCGPYDRSYGMDMTHYASLLGLWLRLDLPAEIAPFPPVDDPNMGHAHDFNYAPLFAIIGTEIPEDVVDALSSFSGPRFVERELPRGRTATAWLDHDVMLGGTETGFGRGAGGKHNQLHPATIHWIQSDGSIGWILLTSAPRLDARASKRRLEIKAIGDLTFTIHSSDGASFEENAWQLPGLQLEVEHDALEWETSQSEDGKTSVTFFDATHIVITAAQP</sequence>
<name>A0A927FCF2_9BACT</name>
<protein>
    <submittedName>
        <fullName evidence="2">Uncharacterized protein</fullName>
    </submittedName>
</protein>
<feature type="chain" id="PRO_5037623244" evidence="1">
    <location>
        <begin position="25"/>
        <end position="497"/>
    </location>
</feature>
<organism evidence="2 3">
    <name type="scientific">Pelagicoccus enzymogenes</name>
    <dbReference type="NCBI Taxonomy" id="2773457"/>
    <lineage>
        <taxon>Bacteria</taxon>
        <taxon>Pseudomonadati</taxon>
        <taxon>Verrucomicrobiota</taxon>
        <taxon>Opitutia</taxon>
        <taxon>Puniceicoccales</taxon>
        <taxon>Pelagicoccaceae</taxon>
        <taxon>Pelagicoccus</taxon>
    </lineage>
</organism>
<gene>
    <name evidence="2" type="ORF">IEN85_23340</name>
</gene>
<evidence type="ECO:0000313" key="3">
    <source>
        <dbReference type="Proteomes" id="UP000622317"/>
    </source>
</evidence>